<dbReference type="FunFam" id="1.10.150.50:FF:000052">
    <property type="entry name" value="Kinesin family member 24"/>
    <property type="match status" value="1"/>
</dbReference>
<feature type="non-terminal residue" evidence="17">
    <location>
        <position position="1428"/>
    </location>
</feature>
<keyword evidence="2" id="KW-0963">Cytoplasm</keyword>
<organism evidence="17 18">
    <name type="scientific">Chauna torquata</name>
    <name type="common">Southern screamer</name>
    <dbReference type="NCBI Taxonomy" id="30388"/>
    <lineage>
        <taxon>Eukaryota</taxon>
        <taxon>Metazoa</taxon>
        <taxon>Chordata</taxon>
        <taxon>Craniata</taxon>
        <taxon>Vertebrata</taxon>
        <taxon>Euteleostomi</taxon>
        <taxon>Archelosauria</taxon>
        <taxon>Archosauria</taxon>
        <taxon>Dinosauria</taxon>
        <taxon>Saurischia</taxon>
        <taxon>Theropoda</taxon>
        <taxon>Coelurosauria</taxon>
        <taxon>Aves</taxon>
        <taxon>Neognathae</taxon>
        <taxon>Galloanserae</taxon>
        <taxon>Anseriformes</taxon>
        <taxon>Anhimidae</taxon>
        <taxon>Chauna</taxon>
    </lineage>
</organism>
<proteinExistence type="inferred from homology"/>
<protein>
    <recommendedName>
        <fullName evidence="13">Kinesin-like protein KIF24</fullName>
    </recommendedName>
</protein>
<dbReference type="GO" id="GO:0007019">
    <property type="term" value="P:microtubule depolymerization"/>
    <property type="evidence" value="ECO:0007669"/>
    <property type="project" value="UniProtKB-ARBA"/>
</dbReference>
<evidence type="ECO:0000256" key="14">
    <source>
        <dbReference type="PROSITE-ProRule" id="PRU00283"/>
    </source>
</evidence>
<comment type="subunit">
    <text evidence="12">Interacts with CCP110, CEP97, TALPID3. Interacts with MPHOSPH9.</text>
</comment>
<evidence type="ECO:0000256" key="11">
    <source>
        <dbReference type="ARBA" id="ARBA00061030"/>
    </source>
</evidence>
<evidence type="ECO:0000256" key="3">
    <source>
        <dbReference type="ARBA" id="ARBA00022553"/>
    </source>
</evidence>
<keyword evidence="3" id="KW-0597">Phosphoprotein</keyword>
<keyword evidence="5 14" id="KW-0547">Nucleotide-binding</keyword>
<dbReference type="GO" id="GO:0005524">
    <property type="term" value="F:ATP binding"/>
    <property type="evidence" value="ECO:0007669"/>
    <property type="project" value="UniProtKB-UniRule"/>
</dbReference>
<dbReference type="Pfam" id="PF00225">
    <property type="entry name" value="Kinesin"/>
    <property type="match status" value="1"/>
</dbReference>
<comment type="subcellular location">
    <subcellularLocation>
        <location evidence="1">Cytoplasm</location>
        <location evidence="1">Cytoskeleton</location>
        <location evidence="1">Microtubule organizing center</location>
        <location evidence="1">Centrosome</location>
        <location evidence="1">Centriole</location>
    </subcellularLocation>
</comment>
<feature type="region of interest" description="Disordered" evidence="15">
    <location>
        <begin position="556"/>
        <end position="612"/>
    </location>
</feature>
<dbReference type="GO" id="GO:0003777">
    <property type="term" value="F:microtubule motor activity"/>
    <property type="evidence" value="ECO:0007669"/>
    <property type="project" value="InterPro"/>
</dbReference>
<dbReference type="EMBL" id="VXAL01001136">
    <property type="protein sequence ID" value="NXK44675.1"/>
    <property type="molecule type" value="Genomic_DNA"/>
</dbReference>
<evidence type="ECO:0000313" key="18">
    <source>
        <dbReference type="Proteomes" id="UP000537522"/>
    </source>
</evidence>
<dbReference type="GO" id="GO:0005814">
    <property type="term" value="C:centriole"/>
    <property type="evidence" value="ECO:0007669"/>
    <property type="project" value="UniProtKB-SubCell"/>
</dbReference>
<keyword evidence="6" id="KW-0970">Cilium biogenesis/degradation</keyword>
<dbReference type="SUPFAM" id="SSF52540">
    <property type="entry name" value="P-loop containing nucleoside triphosphate hydrolases"/>
    <property type="match status" value="1"/>
</dbReference>
<gene>
    <name evidence="17" type="primary">Kif24</name>
    <name evidence="17" type="ORF">CHATOR_R13942</name>
</gene>
<feature type="domain" description="Kinesin motor" evidence="16">
    <location>
        <begin position="221"/>
        <end position="544"/>
    </location>
</feature>
<keyword evidence="4" id="KW-0493">Microtubule</keyword>
<comment type="caution">
    <text evidence="17">The sequence shown here is derived from an EMBL/GenBank/DDBJ whole genome shotgun (WGS) entry which is preliminary data.</text>
</comment>
<dbReference type="Gene3D" id="3.40.850.10">
    <property type="entry name" value="Kinesin motor domain"/>
    <property type="match status" value="1"/>
</dbReference>
<comment type="similarity">
    <text evidence="11">Belongs to the TRAFAC class myosin-kinesin ATPase superfamily. Kinesin family. KIN-13 subfamily.</text>
</comment>
<keyword evidence="9" id="KW-0206">Cytoskeleton</keyword>
<evidence type="ECO:0000259" key="16">
    <source>
        <dbReference type="PROSITE" id="PS50067"/>
    </source>
</evidence>
<evidence type="ECO:0000256" key="4">
    <source>
        <dbReference type="ARBA" id="ARBA00022701"/>
    </source>
</evidence>
<name>A0A7L0JJD2_CHATO</name>
<dbReference type="PANTHER" id="PTHR47971">
    <property type="entry name" value="KINESIN-RELATED PROTEIN 6"/>
    <property type="match status" value="1"/>
</dbReference>
<reference evidence="17 18" key="1">
    <citation type="submission" date="2019-09" db="EMBL/GenBank/DDBJ databases">
        <title>Bird 10,000 Genomes (B10K) Project - Family phase.</title>
        <authorList>
            <person name="Zhang G."/>
        </authorList>
    </citation>
    <scope>NUCLEOTIDE SEQUENCE [LARGE SCALE GENOMIC DNA]</scope>
    <source>
        <strain evidence="17">B10K-DU-011-36</strain>
        <tissue evidence="17">Muscle</tissue>
    </source>
</reference>
<dbReference type="PANTHER" id="PTHR47971:SF20">
    <property type="entry name" value="KINESIN-LIKE PROTEIN KIF24"/>
    <property type="match status" value="1"/>
</dbReference>
<dbReference type="PRINTS" id="PR00380">
    <property type="entry name" value="KINESINHEAVY"/>
</dbReference>
<keyword evidence="18" id="KW-1185">Reference proteome</keyword>
<feature type="binding site" evidence="14">
    <location>
        <begin position="311"/>
        <end position="318"/>
    </location>
    <ligand>
        <name>ATP</name>
        <dbReference type="ChEBI" id="CHEBI:30616"/>
    </ligand>
</feature>
<dbReference type="Gene3D" id="1.10.150.50">
    <property type="entry name" value="Transcription Factor, Ets-1"/>
    <property type="match status" value="1"/>
</dbReference>
<evidence type="ECO:0000256" key="8">
    <source>
        <dbReference type="ARBA" id="ARBA00023175"/>
    </source>
</evidence>
<evidence type="ECO:0000256" key="5">
    <source>
        <dbReference type="ARBA" id="ARBA00022741"/>
    </source>
</evidence>
<evidence type="ECO:0000256" key="6">
    <source>
        <dbReference type="ARBA" id="ARBA00022794"/>
    </source>
</evidence>
<dbReference type="InterPro" id="IPR036961">
    <property type="entry name" value="Kinesin_motor_dom_sf"/>
</dbReference>
<dbReference type="InterPro" id="IPR027417">
    <property type="entry name" value="P-loop_NTPase"/>
</dbReference>
<evidence type="ECO:0000256" key="13">
    <source>
        <dbReference type="ARBA" id="ARBA00073211"/>
    </source>
</evidence>
<dbReference type="PROSITE" id="PS00411">
    <property type="entry name" value="KINESIN_MOTOR_1"/>
    <property type="match status" value="1"/>
</dbReference>
<dbReference type="Proteomes" id="UP000537522">
    <property type="component" value="Unassembled WGS sequence"/>
</dbReference>
<dbReference type="SMART" id="SM00129">
    <property type="entry name" value="KISc"/>
    <property type="match status" value="1"/>
</dbReference>
<feature type="region of interest" description="Disordered" evidence="15">
    <location>
        <begin position="882"/>
        <end position="904"/>
    </location>
</feature>
<evidence type="ECO:0000256" key="2">
    <source>
        <dbReference type="ARBA" id="ARBA00022490"/>
    </source>
</evidence>
<keyword evidence="8 14" id="KW-0505">Motor protein</keyword>
<evidence type="ECO:0000256" key="1">
    <source>
        <dbReference type="ARBA" id="ARBA00004114"/>
    </source>
</evidence>
<dbReference type="GO" id="GO:0007018">
    <property type="term" value="P:microtubule-based movement"/>
    <property type="evidence" value="ECO:0007669"/>
    <property type="project" value="InterPro"/>
</dbReference>
<accession>A0A7L0JJD2</accession>
<dbReference type="InterPro" id="IPR001752">
    <property type="entry name" value="Kinesin_motor_dom"/>
</dbReference>
<evidence type="ECO:0000256" key="15">
    <source>
        <dbReference type="SAM" id="MobiDB-lite"/>
    </source>
</evidence>
<dbReference type="InterPro" id="IPR027640">
    <property type="entry name" value="Kinesin-like_fam"/>
</dbReference>
<dbReference type="SUPFAM" id="SSF47769">
    <property type="entry name" value="SAM/Pointed domain"/>
    <property type="match status" value="1"/>
</dbReference>
<evidence type="ECO:0000256" key="10">
    <source>
        <dbReference type="ARBA" id="ARBA00057466"/>
    </source>
</evidence>
<evidence type="ECO:0000256" key="7">
    <source>
        <dbReference type="ARBA" id="ARBA00022840"/>
    </source>
</evidence>
<dbReference type="GO" id="GO:0005874">
    <property type="term" value="C:microtubule"/>
    <property type="evidence" value="ECO:0007669"/>
    <property type="project" value="UniProtKB-KW"/>
</dbReference>
<dbReference type="PROSITE" id="PS50067">
    <property type="entry name" value="KINESIN_MOTOR_2"/>
    <property type="match status" value="1"/>
</dbReference>
<dbReference type="CDD" id="cd01367">
    <property type="entry name" value="KISc_KIF2_like"/>
    <property type="match status" value="1"/>
</dbReference>
<sequence length="1428" mass="160563">MASCLYECLCEAELEKYYPHFTSFGLQKIDELAKVSMKDYTKLGVHDMNDRKRLFQLIRIIKIMQEEETVRDLSKQDFQPSGLFVQPQVTRSGPRRQLLFESFFEENDGTVKDCESESYGSSDFHANEEKNSLVEMLGHTQPCDSELIRLTRRDVNTPGICTKSELSCTTVSDDIAPLLGDSETPIIQRVTHISGYNYGLPHSCIRSSTSEKETPWTENEKIRVCVRKRPLGLREERRGEVNIITVKDKETLLLHEKKEAVDLTQYILQHVFYFDEVFGESCTNQDVYMKTAHPLIQHIFNGGNATCFAYGQTGAGKTYTMIGTHRNPGLYALAAKDIFRHLEASQSRKDLLVLISFYEIYCGQLYDLLNGRKRLFAREDSKHVVQIVGLREVQVDSVDLLLEVILKGGKERSTGATGVNSDSSRSHAIIQIQIKDTANRTCGRISFIDLAGSERAADARDSDRQTKMEGAEINQSLLALKECIRALDQEHAHTPFRQSKLTQVLKDSFIGNSKTCMIANVSPSHIATEHTLNTLRYADRVKELKKGIKCSTPVTNRRRTAGNVSPKRVQNSHSLPPGEKSSPKKVKLGLQHPSSAMKTKACPPALQQPSVPFTSTPKGVNKGHAYKGNPSSLWFHHTSPVKGVLRIGQPLKKKTDDLPPHSEKNPTAKDFIIKNVATAETKENGQRDKYMQDRLPVQCLKVQTVQPVQKQLVSRDDFSFGDGNLPFDSRQEWGNTFAKECVETWTNLSPFQKEREEHLRLYHQQFQQPPILQHKLNYQPLERFLTQYKPQEIQAKQELSLTATEAQSKEGMQLEDLDDSDFSEDSFSPVCSQESVKRRNTNKCSQHSFFLHQREQGTEEEQKGQKRQDLFFKYAIHAQEHEQDDSWDCGESSPKTEESIKNAGCSKTPSDWSYDLAIESSSSNTVEKPCCLQEDPACNWKNSKDFLADHKQYKSKHRCLVYSSEVTLTPEKDASNSYVSPVLKSGTPESKEILLQHEEKEESTLDGQATLAGDIKWKARKNDVNHCGSSSCSPEFTSELMAPLTVSLLDYEERTDTENVSSNDEKSPHVKQMFGRNIHSSQKRFEEEAWQCTRSRALTDSMLVLGEQVRRGGRPCALQRSPQTGDKWLSRACCDMKPCCCLLGSGSSNQGVIHSSIVGNDLTEASTAESTESRGEREGALFLSNKKCKEYSDGRQCDADVKENIGNAGKSNSNQRLNVEPQEINAETPEKSYFSDASCFLTVGNMDYAVQSPSRESSLLQPKSGLRNEDFIRSEDPDKSSFSNEEIGLLKNKLMQTIFTQQAFAADSGSATKDTKPLANANSPLCMSNISSPSAISEIGKWQKEALEKAQQAMIQAHRQQLDEMASLCFKEECLINQMSATDFQNFITKLDEILVLKSKCIQTMRAQLQLYLAAPGTDPSLQTPPPV</sequence>
<comment type="function">
    <text evidence="10">Microtubule-dependent motor protein that acts as a negative regulator of ciliogenesis by mediating recruitment of CCP110 to mother centriole in cycling cells, leading to restrict nucleation of cilia at centrioles. Mediates depolymerization of microtubules of centriolar origin, possibly to suppress aberrant cilia formation. Following activation by NEK2 involved in disassembly of primary cilium during G2/M phase but does not disassemble fully formed ciliary axonemes. As cilium assembly and disassembly is proposed to coexist in a dynamic equilibrium may suppress nascent cilium assembly and, potentially, ciliar re-assembly in cells that have already disassembled their cilia ensuring the completion of cilium removal in the later stages of the cell cycle. Plays an important role in recruiting MPHOSPH9, a negative regulator of cilia formation to the distal end of mother centriole.</text>
</comment>
<dbReference type="GO" id="GO:0030030">
    <property type="term" value="P:cell projection organization"/>
    <property type="evidence" value="ECO:0007669"/>
    <property type="project" value="UniProtKB-KW"/>
</dbReference>
<evidence type="ECO:0000256" key="9">
    <source>
        <dbReference type="ARBA" id="ARBA00023212"/>
    </source>
</evidence>
<evidence type="ECO:0000256" key="12">
    <source>
        <dbReference type="ARBA" id="ARBA00064835"/>
    </source>
</evidence>
<dbReference type="InterPro" id="IPR013761">
    <property type="entry name" value="SAM/pointed_sf"/>
</dbReference>
<dbReference type="CDD" id="cd09541">
    <property type="entry name" value="SAM_KIF24-like"/>
    <property type="match status" value="1"/>
</dbReference>
<dbReference type="FunFam" id="3.40.850.10:FF:000012">
    <property type="entry name" value="Kinesin-like protein"/>
    <property type="match status" value="1"/>
</dbReference>
<dbReference type="InterPro" id="IPR019821">
    <property type="entry name" value="Kinesin_motor_CS"/>
</dbReference>
<keyword evidence="7 14" id="KW-0067">ATP-binding</keyword>
<dbReference type="GO" id="GO:0008017">
    <property type="term" value="F:microtubule binding"/>
    <property type="evidence" value="ECO:0007669"/>
    <property type="project" value="InterPro"/>
</dbReference>
<evidence type="ECO:0000313" key="17">
    <source>
        <dbReference type="EMBL" id="NXK44675.1"/>
    </source>
</evidence>
<feature type="non-terminal residue" evidence="17">
    <location>
        <position position="1"/>
    </location>
</feature>